<evidence type="ECO:0000313" key="2">
    <source>
        <dbReference type="Proteomes" id="UP001229346"/>
    </source>
</evidence>
<dbReference type="EMBL" id="JAUSSU010000003">
    <property type="protein sequence ID" value="MDQ0112215.1"/>
    <property type="molecule type" value="Genomic_DNA"/>
</dbReference>
<dbReference type="SUPFAM" id="SSF53756">
    <property type="entry name" value="UDP-Glycosyltransferase/glycogen phosphorylase"/>
    <property type="match status" value="1"/>
</dbReference>
<dbReference type="Gene3D" id="3.40.50.2000">
    <property type="entry name" value="Glycogen Phosphorylase B"/>
    <property type="match status" value="1"/>
</dbReference>
<gene>
    <name evidence="1" type="ORF">J2T15_001650</name>
</gene>
<accession>A0ABT9TXX4</accession>
<dbReference type="Proteomes" id="UP001229346">
    <property type="component" value="Unassembled WGS sequence"/>
</dbReference>
<dbReference type="RefSeq" id="WP_307202875.1">
    <property type="nucleotide sequence ID" value="NZ_JAUSSU010000003.1"/>
</dbReference>
<name>A0ABT9TXX4_PAEHA</name>
<proteinExistence type="predicted"/>
<keyword evidence="2" id="KW-1185">Reference proteome</keyword>
<dbReference type="Pfam" id="PF13692">
    <property type="entry name" value="Glyco_trans_1_4"/>
    <property type="match status" value="1"/>
</dbReference>
<reference evidence="1 2" key="1">
    <citation type="submission" date="2023-07" db="EMBL/GenBank/DDBJ databases">
        <title>Sorghum-associated microbial communities from plants grown in Nebraska, USA.</title>
        <authorList>
            <person name="Schachtman D."/>
        </authorList>
    </citation>
    <scope>NUCLEOTIDE SEQUENCE [LARGE SCALE GENOMIC DNA]</scope>
    <source>
        <strain evidence="1 2">CC482</strain>
    </source>
</reference>
<comment type="caution">
    <text evidence="1">The sequence shown here is derived from an EMBL/GenBank/DDBJ whole genome shotgun (WGS) entry which is preliminary data.</text>
</comment>
<protein>
    <submittedName>
        <fullName evidence="1">Glycosyltransferase involved in cell wall biosynthesis</fullName>
    </submittedName>
</protein>
<sequence>MSIIIYPPTSDWNWMKQRPQHLMSQLAKRGHIVFYCNKTRTSPFVEEIEPNLFLVHHHEHWLRNEWPSLYKHRQGTIGVWCNLPNLSSAIEQDYAPDWIVYDCADDFGEWLTHEAAMINRAAAVVCSSERLYLRIRRWFPKKPAVLIRNAYDPQMQLHLPHNAQPLEADQVGYVGAWAPWLDEALIRRLSLMNGIETVIVGPEFGKKFILPNHNGNLRFLGLKRHDELAPYIRNFRVCMLPFRITSVTLSVNPVKVYEYLAAGKPVVSTALPECERMAPLVDVVSSHGEFIEAVRHRLEDPGDTASRTKYALEHTWERRGDAVQSLLESL</sequence>
<evidence type="ECO:0000313" key="1">
    <source>
        <dbReference type="EMBL" id="MDQ0112215.1"/>
    </source>
</evidence>
<organism evidence="1 2">
    <name type="scientific">Paenibacillus harenae</name>
    <dbReference type="NCBI Taxonomy" id="306543"/>
    <lineage>
        <taxon>Bacteria</taxon>
        <taxon>Bacillati</taxon>
        <taxon>Bacillota</taxon>
        <taxon>Bacilli</taxon>
        <taxon>Bacillales</taxon>
        <taxon>Paenibacillaceae</taxon>
        <taxon>Paenibacillus</taxon>
    </lineage>
</organism>